<reference evidence="1" key="1">
    <citation type="submission" date="2020-03" db="EMBL/GenBank/DDBJ databases">
        <title>Castanea mollissima Vanexum genome sequencing.</title>
        <authorList>
            <person name="Staton M."/>
        </authorList>
    </citation>
    <scope>NUCLEOTIDE SEQUENCE</scope>
    <source>
        <tissue evidence="1">Leaf</tissue>
    </source>
</reference>
<sequence length="97" mass="10562">MSGSGVLANNGKECVVRKKRPFWQLLNMVFENQLLFLEGITGTKPITHFYFRPGADLTLSIGDVGGVTDATSLLFMALPDDSDLNLDLTLAPSMVDD</sequence>
<comment type="caution">
    <text evidence="1">The sequence shown here is derived from an EMBL/GenBank/DDBJ whole genome shotgun (WGS) entry which is preliminary data.</text>
</comment>
<keyword evidence="2" id="KW-1185">Reference proteome</keyword>
<gene>
    <name evidence="1" type="ORF">CMV_027118</name>
</gene>
<organism evidence="1 2">
    <name type="scientific">Castanea mollissima</name>
    <name type="common">Chinese chestnut</name>
    <dbReference type="NCBI Taxonomy" id="60419"/>
    <lineage>
        <taxon>Eukaryota</taxon>
        <taxon>Viridiplantae</taxon>
        <taxon>Streptophyta</taxon>
        <taxon>Embryophyta</taxon>
        <taxon>Tracheophyta</taxon>
        <taxon>Spermatophyta</taxon>
        <taxon>Magnoliopsida</taxon>
        <taxon>eudicotyledons</taxon>
        <taxon>Gunneridae</taxon>
        <taxon>Pentapetalae</taxon>
        <taxon>rosids</taxon>
        <taxon>fabids</taxon>
        <taxon>Fagales</taxon>
        <taxon>Fagaceae</taxon>
        <taxon>Castanea</taxon>
    </lineage>
</organism>
<dbReference type="Proteomes" id="UP000737018">
    <property type="component" value="Unassembled WGS sequence"/>
</dbReference>
<evidence type="ECO:0000313" key="1">
    <source>
        <dbReference type="EMBL" id="KAF3946639.1"/>
    </source>
</evidence>
<protein>
    <submittedName>
        <fullName evidence="1">Uncharacterized protein</fullName>
    </submittedName>
</protein>
<dbReference type="AlphaFoldDB" id="A0A8J4QIU6"/>
<proteinExistence type="predicted"/>
<evidence type="ECO:0000313" key="2">
    <source>
        <dbReference type="Proteomes" id="UP000737018"/>
    </source>
</evidence>
<dbReference type="EMBL" id="JRKL02008831">
    <property type="protein sequence ID" value="KAF3946639.1"/>
    <property type="molecule type" value="Genomic_DNA"/>
</dbReference>
<name>A0A8J4QIU6_9ROSI</name>
<accession>A0A8J4QIU6</accession>